<evidence type="ECO:0000259" key="3">
    <source>
        <dbReference type="PROSITE" id="PS51866"/>
    </source>
</evidence>
<name>A0A060ZR68_9ACTN</name>
<dbReference type="GO" id="GO:0015689">
    <property type="term" value="P:molybdate ion transport"/>
    <property type="evidence" value="ECO:0007669"/>
    <property type="project" value="InterPro"/>
</dbReference>
<dbReference type="InterPro" id="IPR005116">
    <property type="entry name" value="Transp-assoc_OB_typ1"/>
</dbReference>
<keyword evidence="6" id="KW-1185">Reference proteome</keyword>
<sequence>MSLSIRNQLPATVVSVTPGEAMATVQGRLSGGQMVTAAVTMSAVTELGIGAGSEVTALAKATEVALATGEVSGLSIRNRFPGTVSRLTLGAAMATVVIDIGGGQELTAAITQEAAAELGLAEGSRVTALIKSTEVSLATA</sequence>
<keyword evidence="1 2" id="KW-0500">Molybdenum</keyword>
<reference evidence="4" key="1">
    <citation type="submission" date="2014-05" db="EMBL/GenBank/DDBJ databases">
        <authorList>
            <person name="Horn Fabian"/>
        </authorList>
    </citation>
    <scope>NUCLEOTIDE SEQUENCE</scope>
</reference>
<dbReference type="PROSITE" id="PS51866">
    <property type="entry name" value="MOP"/>
    <property type="match status" value="2"/>
</dbReference>
<dbReference type="EMBL" id="JAGGLR010000019">
    <property type="protein sequence ID" value="MBP2065338.1"/>
    <property type="molecule type" value="Genomic_DNA"/>
</dbReference>
<evidence type="ECO:0000313" key="5">
    <source>
        <dbReference type="EMBL" id="MBP2065338.1"/>
    </source>
</evidence>
<dbReference type="NCBIfam" id="TIGR00638">
    <property type="entry name" value="Mop"/>
    <property type="match status" value="2"/>
</dbReference>
<feature type="domain" description="Mop" evidence="3">
    <location>
        <begin position="73"/>
        <end position="139"/>
    </location>
</feature>
<dbReference type="Proteomes" id="UP000756710">
    <property type="component" value="Unassembled WGS sequence"/>
</dbReference>
<dbReference type="SUPFAM" id="SSF50331">
    <property type="entry name" value="MOP-like"/>
    <property type="match status" value="2"/>
</dbReference>
<dbReference type="Pfam" id="PF03459">
    <property type="entry name" value="TOBE"/>
    <property type="match status" value="2"/>
</dbReference>
<gene>
    <name evidence="5" type="ORF">J2Z30_006375</name>
    <name evidence="4" type="ORF">SIRAN5322</name>
</gene>
<evidence type="ECO:0000313" key="4">
    <source>
        <dbReference type="EMBL" id="CDR08672.1"/>
    </source>
</evidence>
<dbReference type="AlphaFoldDB" id="A0A060ZR68"/>
<dbReference type="EMBL" id="LK022848">
    <property type="protein sequence ID" value="CDR08672.1"/>
    <property type="molecule type" value="Genomic_DNA"/>
</dbReference>
<feature type="domain" description="Mop" evidence="3">
    <location>
        <begin position="2"/>
        <end position="68"/>
    </location>
</feature>
<evidence type="ECO:0000256" key="2">
    <source>
        <dbReference type="PROSITE-ProRule" id="PRU01213"/>
    </source>
</evidence>
<reference evidence="5 6" key="2">
    <citation type="submission" date="2021-03" db="EMBL/GenBank/DDBJ databases">
        <title>Genomic Encyclopedia of Type Strains, Phase IV (KMG-IV): sequencing the most valuable type-strain genomes for metagenomic binning, comparative biology and taxonomic classification.</title>
        <authorList>
            <person name="Goeker M."/>
        </authorList>
    </citation>
    <scope>NUCLEOTIDE SEQUENCE [LARGE SCALE GENOMIC DNA]</scope>
    <source>
        <strain evidence="5 6">DSM 41954</strain>
    </source>
</reference>
<dbReference type="InterPro" id="IPR004606">
    <property type="entry name" value="Mop_domain"/>
</dbReference>
<dbReference type="Gene3D" id="2.40.50.100">
    <property type="match status" value="2"/>
</dbReference>
<dbReference type="InterPro" id="IPR008995">
    <property type="entry name" value="Mo/tungstate-bd_C_term_dom"/>
</dbReference>
<evidence type="ECO:0000256" key="1">
    <source>
        <dbReference type="ARBA" id="ARBA00022505"/>
    </source>
</evidence>
<proteinExistence type="predicted"/>
<protein>
    <submittedName>
        <fullName evidence="5">Molybdate transport system regulatory protein</fullName>
    </submittedName>
    <submittedName>
        <fullName evidence="4">Molybdenum-pterin binding protein</fullName>
    </submittedName>
</protein>
<accession>A0A060ZR68</accession>
<dbReference type="HOGENOM" id="CLU_118993_0_1_11"/>
<evidence type="ECO:0000313" key="6">
    <source>
        <dbReference type="Proteomes" id="UP000756710"/>
    </source>
</evidence>
<dbReference type="RefSeq" id="WP_044573049.1">
    <property type="nucleotide sequence ID" value="NZ_BAABDR010000022.1"/>
</dbReference>
<organism evidence="4">
    <name type="scientific">Streptomyces iranensis</name>
    <dbReference type="NCBI Taxonomy" id="576784"/>
    <lineage>
        <taxon>Bacteria</taxon>
        <taxon>Bacillati</taxon>
        <taxon>Actinomycetota</taxon>
        <taxon>Actinomycetes</taxon>
        <taxon>Kitasatosporales</taxon>
        <taxon>Streptomycetaceae</taxon>
        <taxon>Streptomyces</taxon>
        <taxon>Streptomyces violaceusniger group</taxon>
    </lineage>
</organism>